<gene>
    <name evidence="2" type="ORF">GCM10011505_12210</name>
</gene>
<protein>
    <submittedName>
        <fullName evidence="2">Uncharacterized protein</fullName>
    </submittedName>
</protein>
<reference evidence="3" key="1">
    <citation type="journal article" date="2019" name="Int. J. Syst. Evol. Microbiol.">
        <title>The Global Catalogue of Microorganisms (GCM) 10K type strain sequencing project: providing services to taxonomists for standard genome sequencing and annotation.</title>
        <authorList>
            <consortium name="The Broad Institute Genomics Platform"/>
            <consortium name="The Broad Institute Genome Sequencing Center for Infectious Disease"/>
            <person name="Wu L."/>
            <person name="Ma J."/>
        </authorList>
    </citation>
    <scope>NUCLEOTIDE SEQUENCE [LARGE SCALE GENOMIC DNA]</scope>
    <source>
        <strain evidence="3">CGMCC 1.10188</strain>
    </source>
</reference>
<comment type="caution">
    <text evidence="2">The sequence shown here is derived from an EMBL/GenBank/DDBJ whole genome shotgun (WGS) entry which is preliminary data.</text>
</comment>
<evidence type="ECO:0000256" key="1">
    <source>
        <dbReference type="SAM" id="MobiDB-lite"/>
    </source>
</evidence>
<accession>A0ABQ1ICT5</accession>
<name>A0ABQ1ICT5_9PROT</name>
<feature type="region of interest" description="Disordered" evidence="1">
    <location>
        <begin position="1"/>
        <end position="31"/>
    </location>
</feature>
<proteinExistence type="predicted"/>
<organism evidence="2 3">
    <name type="scientific">Tistrella bauzanensis</name>
    <dbReference type="NCBI Taxonomy" id="657419"/>
    <lineage>
        <taxon>Bacteria</taxon>
        <taxon>Pseudomonadati</taxon>
        <taxon>Pseudomonadota</taxon>
        <taxon>Alphaproteobacteria</taxon>
        <taxon>Geminicoccales</taxon>
        <taxon>Geminicoccaceae</taxon>
        <taxon>Tistrella</taxon>
    </lineage>
</organism>
<dbReference type="EMBL" id="BMDZ01000009">
    <property type="protein sequence ID" value="GGB32273.1"/>
    <property type="molecule type" value="Genomic_DNA"/>
</dbReference>
<evidence type="ECO:0000313" key="2">
    <source>
        <dbReference type="EMBL" id="GGB32273.1"/>
    </source>
</evidence>
<evidence type="ECO:0000313" key="3">
    <source>
        <dbReference type="Proteomes" id="UP000603352"/>
    </source>
</evidence>
<sequence length="70" mass="7612">MLQALGVPSVHSRVTSSVQVPRDRAADNGHAVDQVAVAQRDGQGELRALDRAVVAMVRQNECIGRAQRHR</sequence>
<dbReference type="Proteomes" id="UP000603352">
    <property type="component" value="Unassembled WGS sequence"/>
</dbReference>
<keyword evidence="3" id="KW-1185">Reference proteome</keyword>